<evidence type="ECO:0000256" key="1">
    <source>
        <dbReference type="ARBA" id="ARBA00022737"/>
    </source>
</evidence>
<dbReference type="PROSITE" id="PS50175">
    <property type="entry name" value="ASP_PROT_RETROV"/>
    <property type="match status" value="1"/>
</dbReference>
<feature type="repeat" description="ANK" evidence="3">
    <location>
        <begin position="453"/>
        <end position="485"/>
    </location>
</feature>
<dbReference type="PROSITE" id="PS50088">
    <property type="entry name" value="ANK_REPEAT"/>
    <property type="match status" value="1"/>
</dbReference>
<dbReference type="PROSITE" id="PS50297">
    <property type="entry name" value="ANK_REP_REGION"/>
    <property type="match status" value="1"/>
</dbReference>
<dbReference type="SMART" id="SM00248">
    <property type="entry name" value="ANK"/>
    <property type="match status" value="5"/>
</dbReference>
<dbReference type="GO" id="GO:0004190">
    <property type="term" value="F:aspartic-type endopeptidase activity"/>
    <property type="evidence" value="ECO:0007669"/>
    <property type="project" value="InterPro"/>
</dbReference>
<feature type="domain" description="Peptidase A2" evidence="4">
    <location>
        <begin position="470"/>
        <end position="514"/>
    </location>
</feature>
<protein>
    <recommendedName>
        <fullName evidence="4">Peptidase A2 domain-containing protein</fullName>
    </recommendedName>
</protein>
<dbReference type="InterPro" id="IPR036770">
    <property type="entry name" value="Ankyrin_rpt-contain_sf"/>
</dbReference>
<keyword evidence="1" id="KW-0677">Repeat</keyword>
<organism evidence="5 6">
    <name type="scientific">Microlunatus parietis</name>
    <dbReference type="NCBI Taxonomy" id="682979"/>
    <lineage>
        <taxon>Bacteria</taxon>
        <taxon>Bacillati</taxon>
        <taxon>Actinomycetota</taxon>
        <taxon>Actinomycetes</taxon>
        <taxon>Propionibacteriales</taxon>
        <taxon>Propionibacteriaceae</taxon>
        <taxon>Microlunatus</taxon>
    </lineage>
</organism>
<dbReference type="SUPFAM" id="SSF48403">
    <property type="entry name" value="Ankyrin repeat"/>
    <property type="match status" value="1"/>
</dbReference>
<sequence length="514" mass="55558">MPTKTLPDQPHLDHLRQQAKALQRAVRAGDAEAAGRVVERYPGGVPADPTEFGLSEAQLVVAREYGFPSWPRLKRYLETVAEFRWDPTDPGQGVADEFCWLACLAYSNVDGPDRWARAGALLADNPGLTRDNVWSAAVAADLTEVTRLVRADPSLATRRGGPNRWSPLFYLVYSRLDPDVSADRVLGIARLLLDAGGDPNEGYLWSGGPYVFTLLTGAFGEGEQGPVKQPRRPHSLALARLLLEAGADPVDDQTLYNRQFRPDNDHLELLFAYGLGTGDRPGPWRERMGDVHQGPAGKLRVQLRWAIEHRFADRVRLLAANGVDVRSPYEDGRTPLGIAELYGGPDVIAALREAGVDQPTAENPADALVAAVFRADRSAVEALARDHPEAVEAIRGPRGRNLLPWAASADGRSETVRLLVGLGLDVNSLGRSDVPVDGGWRETGWGQAGAERGGHTALHEAAYRGDADLVRTLLDLGADPTLTDTNHNATALGWAEHAASEGQDRTAVITLLGG</sequence>
<dbReference type="AlphaFoldDB" id="A0A7Y9LA03"/>
<dbReference type="Proteomes" id="UP000569914">
    <property type="component" value="Unassembled WGS sequence"/>
</dbReference>
<dbReference type="EMBL" id="JACCBU010000001">
    <property type="protein sequence ID" value="NYE72344.1"/>
    <property type="molecule type" value="Genomic_DNA"/>
</dbReference>
<dbReference type="RefSeq" id="WP_179753085.1">
    <property type="nucleotide sequence ID" value="NZ_JACCBU010000001.1"/>
</dbReference>
<dbReference type="InterPro" id="IPR050745">
    <property type="entry name" value="Multifunctional_regulatory"/>
</dbReference>
<evidence type="ECO:0000313" key="5">
    <source>
        <dbReference type="EMBL" id="NYE72344.1"/>
    </source>
</evidence>
<dbReference type="InterPro" id="IPR001995">
    <property type="entry name" value="Peptidase_A2_cat"/>
</dbReference>
<dbReference type="PANTHER" id="PTHR24189:SF50">
    <property type="entry name" value="ANKYRIN REPEAT AND SOCS BOX PROTEIN 2"/>
    <property type="match status" value="1"/>
</dbReference>
<keyword evidence="6" id="KW-1185">Reference proteome</keyword>
<dbReference type="InterPro" id="IPR002110">
    <property type="entry name" value="Ankyrin_rpt"/>
</dbReference>
<evidence type="ECO:0000259" key="4">
    <source>
        <dbReference type="PROSITE" id="PS50175"/>
    </source>
</evidence>
<evidence type="ECO:0000313" key="6">
    <source>
        <dbReference type="Proteomes" id="UP000569914"/>
    </source>
</evidence>
<accession>A0A7Y9LA03</accession>
<name>A0A7Y9LA03_9ACTN</name>
<comment type="caution">
    <text evidence="5">The sequence shown here is derived from an EMBL/GenBank/DDBJ whole genome shotgun (WGS) entry which is preliminary data.</text>
</comment>
<dbReference type="Pfam" id="PF00023">
    <property type="entry name" value="Ank"/>
    <property type="match status" value="1"/>
</dbReference>
<reference evidence="5 6" key="1">
    <citation type="submission" date="2020-07" db="EMBL/GenBank/DDBJ databases">
        <title>Sequencing the genomes of 1000 actinobacteria strains.</title>
        <authorList>
            <person name="Klenk H.-P."/>
        </authorList>
    </citation>
    <scope>NUCLEOTIDE SEQUENCE [LARGE SCALE GENOMIC DNA]</scope>
    <source>
        <strain evidence="5 6">DSM 22083</strain>
    </source>
</reference>
<gene>
    <name evidence="5" type="ORF">BKA15_003673</name>
</gene>
<proteinExistence type="predicted"/>
<dbReference type="PANTHER" id="PTHR24189">
    <property type="entry name" value="MYOTROPHIN"/>
    <property type="match status" value="1"/>
</dbReference>
<dbReference type="GO" id="GO:0006508">
    <property type="term" value="P:proteolysis"/>
    <property type="evidence" value="ECO:0007669"/>
    <property type="project" value="InterPro"/>
</dbReference>
<keyword evidence="2 3" id="KW-0040">ANK repeat</keyword>
<dbReference type="Gene3D" id="1.25.40.20">
    <property type="entry name" value="Ankyrin repeat-containing domain"/>
    <property type="match status" value="2"/>
</dbReference>
<evidence type="ECO:0000256" key="2">
    <source>
        <dbReference type="ARBA" id="ARBA00023043"/>
    </source>
</evidence>
<evidence type="ECO:0000256" key="3">
    <source>
        <dbReference type="PROSITE-ProRule" id="PRU00023"/>
    </source>
</evidence>